<proteinExistence type="predicted"/>
<dbReference type="RefSeq" id="WP_132860120.1">
    <property type="nucleotide sequence ID" value="NZ_SMGR01000001.1"/>
</dbReference>
<comment type="caution">
    <text evidence="1">The sequence shown here is derived from an EMBL/GenBank/DDBJ whole genome shotgun (WGS) entry which is preliminary data.</text>
</comment>
<keyword evidence="2" id="KW-1185">Reference proteome</keyword>
<dbReference type="AlphaFoldDB" id="A0A4V2Q481"/>
<accession>A0A4V2Q481</accession>
<dbReference type="Proteomes" id="UP000295673">
    <property type="component" value="Unassembled WGS sequence"/>
</dbReference>
<protein>
    <submittedName>
        <fullName evidence="1">Uncharacterized protein</fullName>
    </submittedName>
</protein>
<dbReference type="OrthoDB" id="9883418at2"/>
<sequence>MKRANSISVEELTAVAEKAAHEVLGSRMKELGAGVDIGIFPDIGTVGLIWRDPVFDRFDAVQMLDASKKIASMMGPVAEGARPSVRVFDGGVTAGFFPVEPIIMRELF</sequence>
<evidence type="ECO:0000313" key="1">
    <source>
        <dbReference type="EMBL" id="TCL10150.1"/>
    </source>
</evidence>
<reference evidence="1 2" key="1">
    <citation type="submission" date="2019-03" db="EMBL/GenBank/DDBJ databases">
        <title>Genomic Encyclopedia of Archaeal and Bacterial Type Strains, Phase II (KMG-II): from individual species to whole genera.</title>
        <authorList>
            <person name="Goeker M."/>
        </authorList>
    </citation>
    <scope>NUCLEOTIDE SEQUENCE [LARGE SCALE GENOMIC DNA]</scope>
    <source>
        <strain evidence="1 2">DSM 26433</strain>
    </source>
</reference>
<evidence type="ECO:0000313" key="2">
    <source>
        <dbReference type="Proteomes" id="UP000295673"/>
    </source>
</evidence>
<organism evidence="1 2">
    <name type="scientific">Shimia isoporae</name>
    <dbReference type="NCBI Taxonomy" id="647720"/>
    <lineage>
        <taxon>Bacteria</taxon>
        <taxon>Pseudomonadati</taxon>
        <taxon>Pseudomonadota</taxon>
        <taxon>Alphaproteobacteria</taxon>
        <taxon>Rhodobacterales</taxon>
        <taxon>Roseobacteraceae</taxon>
    </lineage>
</organism>
<name>A0A4V2Q481_9RHOB</name>
<gene>
    <name evidence="1" type="ORF">BXY66_2219</name>
</gene>
<dbReference type="EMBL" id="SMGR01000001">
    <property type="protein sequence ID" value="TCL10150.1"/>
    <property type="molecule type" value="Genomic_DNA"/>
</dbReference>